<proteinExistence type="predicted"/>
<accession>A0A396INH2</accession>
<evidence type="ECO:0000313" key="1">
    <source>
        <dbReference type="EMBL" id="RHN67199.1"/>
    </source>
</evidence>
<dbReference type="EMBL" id="PSQE01000003">
    <property type="protein sequence ID" value="RHN67199.1"/>
    <property type="molecule type" value="Genomic_DNA"/>
</dbReference>
<organism evidence="1">
    <name type="scientific">Medicago truncatula</name>
    <name type="common">Barrel medic</name>
    <name type="synonym">Medicago tribuloides</name>
    <dbReference type="NCBI Taxonomy" id="3880"/>
    <lineage>
        <taxon>Eukaryota</taxon>
        <taxon>Viridiplantae</taxon>
        <taxon>Streptophyta</taxon>
        <taxon>Embryophyta</taxon>
        <taxon>Tracheophyta</taxon>
        <taxon>Spermatophyta</taxon>
        <taxon>Magnoliopsida</taxon>
        <taxon>eudicotyledons</taxon>
        <taxon>Gunneridae</taxon>
        <taxon>Pentapetalae</taxon>
        <taxon>rosids</taxon>
        <taxon>fabids</taxon>
        <taxon>Fabales</taxon>
        <taxon>Fabaceae</taxon>
        <taxon>Papilionoideae</taxon>
        <taxon>50 kb inversion clade</taxon>
        <taxon>NPAAA clade</taxon>
        <taxon>Hologalegina</taxon>
        <taxon>IRL clade</taxon>
        <taxon>Trifolieae</taxon>
        <taxon>Medicago</taxon>
    </lineage>
</organism>
<protein>
    <submittedName>
        <fullName evidence="1">Uncharacterized protein</fullName>
    </submittedName>
</protein>
<reference evidence="1" key="1">
    <citation type="journal article" date="2018" name="Nat. Plants">
        <title>Whole-genome landscape of Medicago truncatula symbiotic genes.</title>
        <authorList>
            <person name="Pecrix Y."/>
            <person name="Gamas P."/>
            <person name="Carrere S."/>
        </authorList>
    </citation>
    <scope>NUCLEOTIDE SEQUENCE</scope>
    <source>
        <tissue evidence="1">Leaves</tissue>
    </source>
</reference>
<gene>
    <name evidence="1" type="ORF">MtrunA17_Chr3g0100161</name>
</gene>
<sequence length="57" mass="6888">MKEQTCITRERKCDKRETANMKEQLEALISKTTTSQIFPYNKRCKHICFNYVWIKVC</sequence>
<dbReference type="Proteomes" id="UP000265566">
    <property type="component" value="Chromosome 3"/>
</dbReference>
<name>A0A396INH2_MEDTR</name>
<dbReference type="AlphaFoldDB" id="A0A396INH2"/>
<comment type="caution">
    <text evidence="1">The sequence shown here is derived from an EMBL/GenBank/DDBJ whole genome shotgun (WGS) entry which is preliminary data.</text>
</comment>
<dbReference type="Gramene" id="rna15357">
    <property type="protein sequence ID" value="RHN67199.1"/>
    <property type="gene ID" value="gene15357"/>
</dbReference>